<proteinExistence type="predicted"/>
<dbReference type="KEGG" id="scm:SCHCO_02489833"/>
<reference evidence="1 2" key="1">
    <citation type="journal article" date="2010" name="Nat. Biotechnol.">
        <title>Genome sequence of the model mushroom Schizophyllum commune.</title>
        <authorList>
            <person name="Ohm R.A."/>
            <person name="de Jong J.F."/>
            <person name="Lugones L.G."/>
            <person name="Aerts A."/>
            <person name="Kothe E."/>
            <person name="Stajich J.E."/>
            <person name="de Vries R.P."/>
            <person name="Record E."/>
            <person name="Levasseur A."/>
            <person name="Baker S.E."/>
            <person name="Bartholomew K.A."/>
            <person name="Coutinho P.M."/>
            <person name="Erdmann S."/>
            <person name="Fowler T.J."/>
            <person name="Gathman A.C."/>
            <person name="Lombard V."/>
            <person name="Henrissat B."/>
            <person name="Knabe N."/>
            <person name="Kuees U."/>
            <person name="Lilly W.W."/>
            <person name="Lindquist E."/>
            <person name="Lucas S."/>
            <person name="Magnuson J.K."/>
            <person name="Piumi F."/>
            <person name="Raudaskoski M."/>
            <person name="Salamov A."/>
            <person name="Schmutz J."/>
            <person name="Schwarze F.W.M.R."/>
            <person name="vanKuyk P.A."/>
            <person name="Horton J.S."/>
            <person name="Grigoriev I.V."/>
            <person name="Woesten H.A.B."/>
        </authorList>
    </citation>
    <scope>NUCLEOTIDE SEQUENCE [LARGE SCALE GENOMIC DNA]</scope>
    <source>
        <strain evidence="2">H4-8 / FGSC 9210</strain>
    </source>
</reference>
<dbReference type="HOGENOM" id="CLU_2414528_0_0_1"/>
<evidence type="ECO:0000313" key="1">
    <source>
        <dbReference type="EMBL" id="EFJ03873.1"/>
    </source>
</evidence>
<dbReference type="InParanoid" id="D8PRU2"/>
<dbReference type="AlphaFoldDB" id="D8PRU2"/>
<dbReference type="EMBL" id="GL377302">
    <property type="protein sequence ID" value="EFJ03873.1"/>
    <property type="molecule type" value="Genomic_DNA"/>
</dbReference>
<organism evidence="2">
    <name type="scientific">Schizophyllum commune (strain H4-8 / FGSC 9210)</name>
    <name type="common">Split gill fungus</name>
    <dbReference type="NCBI Taxonomy" id="578458"/>
    <lineage>
        <taxon>Eukaryota</taxon>
        <taxon>Fungi</taxon>
        <taxon>Dikarya</taxon>
        <taxon>Basidiomycota</taxon>
        <taxon>Agaricomycotina</taxon>
        <taxon>Agaricomycetes</taxon>
        <taxon>Agaricomycetidae</taxon>
        <taxon>Agaricales</taxon>
        <taxon>Schizophyllaceae</taxon>
        <taxon>Schizophyllum</taxon>
    </lineage>
</organism>
<protein>
    <submittedName>
        <fullName evidence="1">Expressed protein</fullName>
    </submittedName>
</protein>
<evidence type="ECO:0000313" key="2">
    <source>
        <dbReference type="Proteomes" id="UP000007431"/>
    </source>
</evidence>
<dbReference type="RefSeq" id="XP_003038775.1">
    <property type="nucleotide sequence ID" value="XM_003038729.1"/>
</dbReference>
<sequence>MAPGLRTAKTTKRSLAVVSNSTCERYLPLPQLMLYFSIICCLDEIPPVDHDTVDELLASGPKDGDGTKKVTLDAQRQRYTSTRKFTQVRAGR</sequence>
<dbReference type="VEuPathDB" id="FungiDB:SCHCODRAFT_02489833"/>
<dbReference type="GeneID" id="9594571"/>
<accession>D8PRU2</accession>
<gene>
    <name evidence="1" type="ORF">SCHCODRAFT_10193</name>
</gene>
<dbReference type="OrthoDB" id="2113341at2759"/>
<dbReference type="Proteomes" id="UP000007431">
    <property type="component" value="Unassembled WGS sequence"/>
</dbReference>
<keyword evidence="2" id="KW-1185">Reference proteome</keyword>
<name>D8PRU2_SCHCM</name>